<dbReference type="Gene3D" id="1.10.8.60">
    <property type="match status" value="1"/>
</dbReference>
<evidence type="ECO:0000256" key="4">
    <source>
        <dbReference type="ARBA" id="ARBA00023163"/>
    </source>
</evidence>
<dbReference type="Proteomes" id="UP000007382">
    <property type="component" value="Chromosome"/>
</dbReference>
<feature type="domain" description="Sigma-54 factor interaction" evidence="6">
    <location>
        <begin position="141"/>
        <end position="370"/>
    </location>
</feature>
<keyword evidence="2" id="KW-0067">ATP-binding</keyword>
<dbReference type="InterPro" id="IPR009057">
    <property type="entry name" value="Homeodomain-like_sf"/>
</dbReference>
<dbReference type="PROSITE" id="PS00688">
    <property type="entry name" value="SIGMA54_INTERACT_3"/>
    <property type="match status" value="1"/>
</dbReference>
<keyword evidence="9" id="KW-1185">Reference proteome</keyword>
<protein>
    <submittedName>
        <fullName evidence="8">Putative two component, sigma-54 specific, transcriptional regulator, Fis family</fullName>
    </submittedName>
</protein>
<evidence type="ECO:0000256" key="1">
    <source>
        <dbReference type="ARBA" id="ARBA00022741"/>
    </source>
</evidence>
<dbReference type="SMART" id="SM00382">
    <property type="entry name" value="AAA"/>
    <property type="match status" value="1"/>
</dbReference>
<dbReference type="EMBL" id="AP012342">
    <property type="protein sequence ID" value="BAM06474.1"/>
    <property type="molecule type" value="Genomic_DNA"/>
</dbReference>
<organism evidence="8 9">
    <name type="scientific">Leptospirillum ferrooxidans (strain C2-3)</name>
    <dbReference type="NCBI Taxonomy" id="1162668"/>
    <lineage>
        <taxon>Bacteria</taxon>
        <taxon>Pseudomonadati</taxon>
        <taxon>Nitrospirota</taxon>
        <taxon>Nitrospiria</taxon>
        <taxon>Nitrospirales</taxon>
        <taxon>Nitrospiraceae</taxon>
        <taxon>Leptospirillum</taxon>
    </lineage>
</organism>
<dbReference type="Pfam" id="PF00072">
    <property type="entry name" value="Response_reg"/>
    <property type="match status" value="1"/>
</dbReference>
<dbReference type="Gene3D" id="1.10.10.60">
    <property type="entry name" value="Homeodomain-like"/>
    <property type="match status" value="1"/>
</dbReference>
<dbReference type="HOGENOM" id="CLU_000445_0_4_0"/>
<dbReference type="GO" id="GO:0043565">
    <property type="term" value="F:sequence-specific DNA binding"/>
    <property type="evidence" value="ECO:0007669"/>
    <property type="project" value="InterPro"/>
</dbReference>
<dbReference type="KEGG" id="lfc:LFE_0759"/>
<gene>
    <name evidence="8" type="ordered locus">LFE_0759</name>
</gene>
<dbReference type="FunFam" id="3.40.50.300:FF:000006">
    <property type="entry name" value="DNA-binding transcriptional regulator NtrC"/>
    <property type="match status" value="1"/>
</dbReference>
<evidence type="ECO:0000313" key="8">
    <source>
        <dbReference type="EMBL" id="BAM06474.1"/>
    </source>
</evidence>
<evidence type="ECO:0000256" key="3">
    <source>
        <dbReference type="ARBA" id="ARBA00023015"/>
    </source>
</evidence>
<accession>I0IMH5</accession>
<dbReference type="InterPro" id="IPR025662">
    <property type="entry name" value="Sigma_54_int_dom_ATP-bd_1"/>
</dbReference>
<dbReference type="Gene3D" id="3.40.50.300">
    <property type="entry name" value="P-loop containing nucleotide triphosphate hydrolases"/>
    <property type="match status" value="1"/>
</dbReference>
<keyword evidence="1" id="KW-0547">Nucleotide-binding</keyword>
<dbReference type="InterPro" id="IPR003593">
    <property type="entry name" value="AAA+_ATPase"/>
</dbReference>
<evidence type="ECO:0000256" key="5">
    <source>
        <dbReference type="PROSITE-ProRule" id="PRU00169"/>
    </source>
</evidence>
<dbReference type="AlphaFoldDB" id="I0IMH5"/>
<proteinExistence type="predicted"/>
<dbReference type="STRING" id="1162668.LFE_0759"/>
<feature type="domain" description="Response regulatory" evidence="7">
    <location>
        <begin position="5"/>
        <end position="122"/>
    </location>
</feature>
<evidence type="ECO:0000313" key="9">
    <source>
        <dbReference type="Proteomes" id="UP000007382"/>
    </source>
</evidence>
<evidence type="ECO:0000259" key="6">
    <source>
        <dbReference type="PROSITE" id="PS50045"/>
    </source>
</evidence>
<reference evidence="8 9" key="1">
    <citation type="journal article" date="2012" name="J. Bacteriol.">
        <title>Complete Genome Sequence of Leptospirillum ferrooxidans Strain C2-3, Isolated from a Fresh Volcanic Ash Deposit on the Island of Miyake, Japan.</title>
        <authorList>
            <person name="Fujimura R."/>
            <person name="Sato Y."/>
            <person name="Nishizawa T."/>
            <person name="Oshima K."/>
            <person name="Kim S.-W."/>
            <person name="Hattori M."/>
            <person name="Kamijo T."/>
            <person name="Ohta H."/>
        </authorList>
    </citation>
    <scope>NUCLEOTIDE SEQUENCE [LARGE SCALE GENOMIC DNA]</scope>
    <source>
        <strain evidence="8 9">C2-3</strain>
    </source>
</reference>
<dbReference type="GO" id="GO:0000160">
    <property type="term" value="P:phosphorelay signal transduction system"/>
    <property type="evidence" value="ECO:0007669"/>
    <property type="project" value="InterPro"/>
</dbReference>
<dbReference type="SUPFAM" id="SSF52172">
    <property type="entry name" value="CheY-like"/>
    <property type="match status" value="1"/>
</dbReference>
<feature type="modified residue" description="4-aspartylphosphate" evidence="5">
    <location>
        <position position="57"/>
    </location>
</feature>
<dbReference type="PRINTS" id="PR01590">
    <property type="entry name" value="HTHFIS"/>
</dbReference>
<dbReference type="SMART" id="SM00448">
    <property type="entry name" value="REC"/>
    <property type="match status" value="1"/>
</dbReference>
<dbReference type="Gene3D" id="3.40.50.2300">
    <property type="match status" value="1"/>
</dbReference>
<dbReference type="PANTHER" id="PTHR32071">
    <property type="entry name" value="TRANSCRIPTIONAL REGULATORY PROTEIN"/>
    <property type="match status" value="1"/>
</dbReference>
<dbReference type="Pfam" id="PF25601">
    <property type="entry name" value="AAA_lid_14"/>
    <property type="match status" value="1"/>
</dbReference>
<dbReference type="InterPro" id="IPR011006">
    <property type="entry name" value="CheY-like_superfamily"/>
</dbReference>
<dbReference type="GO" id="GO:0006355">
    <property type="term" value="P:regulation of DNA-templated transcription"/>
    <property type="evidence" value="ECO:0007669"/>
    <property type="project" value="InterPro"/>
</dbReference>
<keyword evidence="3" id="KW-0805">Transcription regulation</keyword>
<dbReference type="eggNOG" id="COG2204">
    <property type="taxonomic scope" value="Bacteria"/>
</dbReference>
<keyword evidence="5" id="KW-0597">Phosphoprotein</keyword>
<dbReference type="PROSITE" id="PS50045">
    <property type="entry name" value="SIGMA54_INTERACT_4"/>
    <property type="match status" value="1"/>
</dbReference>
<dbReference type="InterPro" id="IPR058031">
    <property type="entry name" value="AAA_lid_NorR"/>
</dbReference>
<dbReference type="PATRIC" id="fig|1162668.3.peg.890"/>
<dbReference type="InterPro" id="IPR027417">
    <property type="entry name" value="P-loop_NTPase"/>
</dbReference>
<dbReference type="GO" id="GO:0005524">
    <property type="term" value="F:ATP binding"/>
    <property type="evidence" value="ECO:0007669"/>
    <property type="project" value="UniProtKB-KW"/>
</dbReference>
<dbReference type="RefSeq" id="WP_014448966.1">
    <property type="nucleotide sequence ID" value="NC_017094.1"/>
</dbReference>
<dbReference type="Pfam" id="PF00158">
    <property type="entry name" value="Sigma54_activat"/>
    <property type="match status" value="1"/>
</dbReference>
<dbReference type="PROSITE" id="PS00675">
    <property type="entry name" value="SIGMA54_INTERACT_1"/>
    <property type="match status" value="1"/>
</dbReference>
<evidence type="ECO:0000256" key="2">
    <source>
        <dbReference type="ARBA" id="ARBA00022840"/>
    </source>
</evidence>
<dbReference type="Pfam" id="PF02954">
    <property type="entry name" value="HTH_8"/>
    <property type="match status" value="1"/>
</dbReference>
<keyword evidence="4" id="KW-0804">Transcription</keyword>
<dbReference type="SUPFAM" id="SSF46689">
    <property type="entry name" value="Homeodomain-like"/>
    <property type="match status" value="1"/>
</dbReference>
<dbReference type="InterPro" id="IPR025944">
    <property type="entry name" value="Sigma_54_int_dom_CS"/>
</dbReference>
<name>I0IMH5_LEPFC</name>
<dbReference type="OrthoDB" id="9803970at2"/>
<dbReference type="InterPro" id="IPR002078">
    <property type="entry name" value="Sigma_54_int"/>
</dbReference>
<dbReference type="InterPro" id="IPR002197">
    <property type="entry name" value="HTH_Fis"/>
</dbReference>
<dbReference type="InterPro" id="IPR001789">
    <property type="entry name" value="Sig_transdc_resp-reg_receiver"/>
</dbReference>
<evidence type="ECO:0000259" key="7">
    <source>
        <dbReference type="PROSITE" id="PS50110"/>
    </source>
</evidence>
<dbReference type="SUPFAM" id="SSF52540">
    <property type="entry name" value="P-loop containing nucleoside triphosphate hydrolases"/>
    <property type="match status" value="1"/>
</dbReference>
<dbReference type="PROSITE" id="PS50110">
    <property type="entry name" value="RESPONSE_REGULATORY"/>
    <property type="match status" value="1"/>
</dbReference>
<reference evidence="9" key="2">
    <citation type="submission" date="2012-03" db="EMBL/GenBank/DDBJ databases">
        <title>The complete genome sequence of the pioneer microbe on fresh volcanic deposit, Leptospirillum ferrooxidans strain C2-3.</title>
        <authorList>
            <person name="Fujimura R."/>
            <person name="Sato Y."/>
            <person name="Nishizawa T."/>
            <person name="Nanba K."/>
            <person name="Oshima K."/>
            <person name="Hattori M."/>
            <person name="Kamijo T."/>
            <person name="Ohta H."/>
        </authorList>
    </citation>
    <scope>NUCLEOTIDE SEQUENCE [LARGE SCALE GENOMIC DNA]</scope>
    <source>
        <strain evidence="9">C2-3</strain>
    </source>
</reference>
<sequence>MSRPKLLVVDDHSNTRAWLKSFLGHVGYDVLEAGTAEKAISILRQEGASELGAVLLDLKLPDGSGIDLIRPIRDLRPSIAIIIMTAHASVSTAVDAIQKGAFHYIEKPINEDILLETLRRVLPSGGSHLDSRRSESAPPVLLGESPLMLEIRQKINLSASHPVPVLITGESGTGKEVIARMIHDLSPSAREPFVPVNTGAIPKELVSAELFGYERGAFTGAQERKIGWCEVAGRGTLFLDEIGTMEPATQVALLRVIESRSFHRVGGTAEIPFMARIIGATNEALPELIREGRFREDLFYRLNVFEIHVPSLRERSEDIPQLAIHFIEESWSGDEIPAMTFDPEASRLLKVYPWPGNVRELRNAMVSLVIQNATSLSGVKAVTITPPMLPDKIRFSSGNTSADFTDHDGKTHGKSLREGEKSLIRKALIETRGNKSRASEILGISRKALYAKIREYGLGDQ</sequence>
<dbReference type="CDD" id="cd00009">
    <property type="entry name" value="AAA"/>
    <property type="match status" value="1"/>
</dbReference>